<dbReference type="Gene3D" id="3.40.640.10">
    <property type="entry name" value="Type I PLP-dependent aspartate aminotransferase-like (Major domain)"/>
    <property type="match status" value="1"/>
</dbReference>
<keyword evidence="5" id="KW-0456">Lyase</keyword>
<dbReference type="EMBL" id="CAAKMV010000149">
    <property type="protein sequence ID" value="VIO60933.1"/>
    <property type="molecule type" value="Genomic_DNA"/>
</dbReference>
<name>A0A4E9E5P8_GIBZA</name>
<evidence type="ECO:0000313" key="7">
    <source>
        <dbReference type="EMBL" id="CAG1992111.1"/>
    </source>
</evidence>
<evidence type="ECO:0000313" key="8">
    <source>
        <dbReference type="EMBL" id="VIO60933.1"/>
    </source>
</evidence>
<reference evidence="8" key="1">
    <citation type="submission" date="2019-04" db="EMBL/GenBank/DDBJ databases">
        <authorList>
            <person name="Melise S."/>
            <person name="Noan J."/>
            <person name="Okalmin O."/>
        </authorList>
    </citation>
    <scope>NUCLEOTIDE SEQUENCE</scope>
    <source>
        <strain evidence="8">FN9</strain>
    </source>
</reference>
<proteinExistence type="inferred from homology"/>
<dbReference type="InterPro" id="IPR015421">
    <property type="entry name" value="PyrdxlP-dep_Trfase_major"/>
</dbReference>
<dbReference type="GO" id="GO:0016831">
    <property type="term" value="F:carboxy-lyase activity"/>
    <property type="evidence" value="ECO:0007669"/>
    <property type="project" value="UniProtKB-KW"/>
</dbReference>
<protein>
    <submittedName>
        <fullName evidence="8">Uncharacterized protein</fullName>
    </submittedName>
</protein>
<comment type="cofactor">
    <cofactor evidence="1 6">
        <name>pyridoxal 5'-phosphate</name>
        <dbReference type="ChEBI" id="CHEBI:597326"/>
    </cofactor>
</comment>
<dbReference type="PANTHER" id="PTHR45677:SF8">
    <property type="entry name" value="CYSTEINE SULFINIC ACID DECARBOXYLASE"/>
    <property type="match status" value="1"/>
</dbReference>
<keyword evidence="4 6" id="KW-0663">Pyridoxal phosphate</keyword>
<dbReference type="PANTHER" id="PTHR45677">
    <property type="entry name" value="GLUTAMATE DECARBOXYLASE-RELATED"/>
    <property type="match status" value="1"/>
</dbReference>
<organism evidence="8">
    <name type="scientific">Gibberella zeae</name>
    <name type="common">Wheat head blight fungus</name>
    <name type="synonym">Fusarium graminearum</name>
    <dbReference type="NCBI Taxonomy" id="5518"/>
    <lineage>
        <taxon>Eukaryota</taxon>
        <taxon>Fungi</taxon>
        <taxon>Dikarya</taxon>
        <taxon>Ascomycota</taxon>
        <taxon>Pezizomycotina</taxon>
        <taxon>Sordariomycetes</taxon>
        <taxon>Hypocreomycetidae</taxon>
        <taxon>Hypocreales</taxon>
        <taxon>Nectriaceae</taxon>
        <taxon>Fusarium</taxon>
    </lineage>
</organism>
<evidence type="ECO:0000256" key="1">
    <source>
        <dbReference type="ARBA" id="ARBA00001933"/>
    </source>
</evidence>
<evidence type="ECO:0000256" key="5">
    <source>
        <dbReference type="ARBA" id="ARBA00023239"/>
    </source>
</evidence>
<evidence type="ECO:0000256" key="2">
    <source>
        <dbReference type="ARBA" id="ARBA00009533"/>
    </source>
</evidence>
<keyword evidence="3" id="KW-0210">Decarboxylase</keyword>
<feature type="modified residue" description="N6-(pyridoxal phosphate)lysine" evidence="6">
    <location>
        <position position="300"/>
    </location>
</feature>
<sequence length="739" mass="82201">MALSSNSTFGNLLVPAAHDDDENQIRTLFTQVVDLGIDFRASDTIFSEETEASPSRISFDKIPESGLSYEELIQQFASVASKSSNWGSPNFLGFPDAANNVAGLAAALLIPLLNQNIANQEICSPEATFIEMEVVHWLRETLGYPVPETYTKASGIGGVLTLGGCLSNTIALLAAREKCFPGSGIQGIPVLPTKIRVLVPSVTEHYSIRSAMAWLSLGEKNVIRVPVDSKFHMDREALKQIIDRERECGNIIMASKILEDKNVWFHVDACHGSQLAFSEKHRYKLRGIGKADSITIDSHKTMLVPYNCSLILFRDPSTHVALSTNSDLILNTQWSLGRVTPFIGSKAFDALKIWSTIKLFGRRRLGQIIDERLELTSAIQDEVTQRPNLILLNKTDINSCMMVYIPFQIQEYCIEKIIPLSDADLEKINLMNRRIKDTVRKEGMYYIHGFPLQSCPHERFITPDKQVFVLRTMNGNPLSTIENAKGLLDRIERLGQLFFSEAGYRCIQAGPSLNHLRRAEDKLSHKIRNLFGNQDFVAVVYGSSALPRNAILSDIDLMVFIRSVEPGQREDMVTAFRSIMNQESILVDDEVPLSRKLSIPFELAARAAESGPVLDDAGEIRSICKTPEYLSSNKMLQRLIFGVLTTPNRIIAANANGASSFETLKSNAGKTLVGLIRQLHHASFSTTDEFVKLAISDGVRSGEQYLGYKDRSEVVEKLSQIFDKAYGSEYGRPVDPDSS</sequence>
<dbReference type="Proteomes" id="UP000746612">
    <property type="component" value="Unassembled WGS sequence"/>
</dbReference>
<accession>A0A4E9E5P8</accession>
<dbReference type="AlphaFoldDB" id="A0A4E9E5P8"/>
<dbReference type="InterPro" id="IPR015422">
    <property type="entry name" value="PyrdxlP-dep_Trfase_small"/>
</dbReference>
<comment type="similarity">
    <text evidence="2">Belongs to the group II decarboxylase family.</text>
</comment>
<reference evidence="7" key="2">
    <citation type="submission" date="2021-03" db="EMBL/GenBank/DDBJ databases">
        <authorList>
            <person name="Alouane T."/>
            <person name="Langin T."/>
            <person name="Bonhomme L."/>
        </authorList>
    </citation>
    <scope>NUCLEOTIDE SEQUENCE</scope>
    <source>
        <strain evidence="7">MDC_Fg202</strain>
    </source>
</reference>
<dbReference type="InterPro" id="IPR015424">
    <property type="entry name" value="PyrdxlP-dep_Trfase"/>
</dbReference>
<dbReference type="SUPFAM" id="SSF53383">
    <property type="entry name" value="PLP-dependent transferases"/>
    <property type="match status" value="1"/>
</dbReference>
<dbReference type="InterPro" id="IPR002129">
    <property type="entry name" value="PyrdxlP-dep_de-COase"/>
</dbReference>
<dbReference type="EMBL" id="CAJPIJ010000149">
    <property type="protein sequence ID" value="CAG1992111.1"/>
    <property type="molecule type" value="Genomic_DNA"/>
</dbReference>
<dbReference type="Gene3D" id="3.90.1150.10">
    <property type="entry name" value="Aspartate Aminotransferase, domain 1"/>
    <property type="match status" value="1"/>
</dbReference>
<evidence type="ECO:0000256" key="3">
    <source>
        <dbReference type="ARBA" id="ARBA00022793"/>
    </source>
</evidence>
<evidence type="ECO:0000256" key="4">
    <source>
        <dbReference type="ARBA" id="ARBA00022898"/>
    </source>
</evidence>
<dbReference type="GO" id="GO:0019752">
    <property type="term" value="P:carboxylic acid metabolic process"/>
    <property type="evidence" value="ECO:0007669"/>
    <property type="project" value="InterPro"/>
</dbReference>
<dbReference type="Pfam" id="PF00282">
    <property type="entry name" value="Pyridoxal_deC"/>
    <property type="match status" value="1"/>
</dbReference>
<dbReference type="GO" id="GO:0005737">
    <property type="term" value="C:cytoplasm"/>
    <property type="evidence" value="ECO:0007669"/>
    <property type="project" value="TreeGrafter"/>
</dbReference>
<gene>
    <name evidence="8" type="ORF">FUG_LOCUS421373</name>
    <name evidence="7" type="ORF">MDCFG202_LOCUS342165</name>
</gene>
<dbReference type="GO" id="GO:0030170">
    <property type="term" value="F:pyridoxal phosphate binding"/>
    <property type="evidence" value="ECO:0007669"/>
    <property type="project" value="InterPro"/>
</dbReference>
<evidence type="ECO:0000256" key="6">
    <source>
        <dbReference type="PIRSR" id="PIRSR602129-50"/>
    </source>
</evidence>